<reference evidence="1" key="1">
    <citation type="submission" date="2025-08" db="UniProtKB">
        <authorList>
            <consortium name="Ensembl"/>
        </authorList>
    </citation>
    <scope>IDENTIFICATION</scope>
</reference>
<proteinExistence type="predicted"/>
<reference evidence="1" key="2">
    <citation type="submission" date="2025-09" db="UniProtKB">
        <authorList>
            <consortium name="Ensembl"/>
        </authorList>
    </citation>
    <scope>IDENTIFICATION</scope>
</reference>
<dbReference type="AlphaFoldDB" id="A0A8C3JE83"/>
<keyword evidence="2" id="KW-1185">Reference proteome</keyword>
<dbReference type="Proteomes" id="UP000694419">
    <property type="component" value="Unplaced"/>
</dbReference>
<name>A0A8C3JE83_9CHAR</name>
<evidence type="ECO:0000313" key="2">
    <source>
        <dbReference type="Proteomes" id="UP000694419"/>
    </source>
</evidence>
<accession>A0A8C3JE83</accession>
<sequence>MGRRLKGSPEQELRIVLLGLDNEVSTITPTQVGAAGGHGRWEGLQHKERPLARLQAERLGYRGAALHPPILEEVSGQH</sequence>
<dbReference type="Ensembl" id="ENSCPGT00000006894.1">
    <property type="protein sequence ID" value="ENSCPGP00000006256.1"/>
    <property type="gene ID" value="ENSCPGG00000004478.1"/>
</dbReference>
<protein>
    <submittedName>
        <fullName evidence="1">Uncharacterized protein</fullName>
    </submittedName>
</protein>
<organism evidence="1 2">
    <name type="scientific">Calidris pygmaea</name>
    <name type="common">Spoon-billed sandpiper</name>
    <dbReference type="NCBI Taxonomy" id="425635"/>
    <lineage>
        <taxon>Eukaryota</taxon>
        <taxon>Metazoa</taxon>
        <taxon>Chordata</taxon>
        <taxon>Craniata</taxon>
        <taxon>Vertebrata</taxon>
        <taxon>Euteleostomi</taxon>
        <taxon>Archelosauria</taxon>
        <taxon>Archosauria</taxon>
        <taxon>Dinosauria</taxon>
        <taxon>Saurischia</taxon>
        <taxon>Theropoda</taxon>
        <taxon>Coelurosauria</taxon>
        <taxon>Aves</taxon>
        <taxon>Neognathae</taxon>
        <taxon>Neoaves</taxon>
        <taxon>Charadriiformes</taxon>
        <taxon>Scolopacidae</taxon>
        <taxon>Calidris</taxon>
    </lineage>
</organism>
<evidence type="ECO:0000313" key="1">
    <source>
        <dbReference type="Ensembl" id="ENSCPGP00000006256.1"/>
    </source>
</evidence>